<accession>A0A939JI32</accession>
<comment type="caution">
    <text evidence="3">The sequence shown here is derived from an EMBL/GenBank/DDBJ whole genome shotgun (WGS) entry which is preliminary data.</text>
</comment>
<proteinExistence type="predicted"/>
<keyword evidence="4" id="KW-1185">Reference proteome</keyword>
<dbReference type="PROSITE" id="PS50231">
    <property type="entry name" value="RICIN_B_LECTIN"/>
    <property type="match status" value="1"/>
</dbReference>
<evidence type="ECO:0000313" key="3">
    <source>
        <dbReference type="EMBL" id="MBO0513272.1"/>
    </source>
</evidence>
<feature type="domain" description="Ricin B lectin" evidence="2">
    <location>
        <begin position="34"/>
        <end position="108"/>
    </location>
</feature>
<feature type="chain" id="PRO_5038886635" evidence="1">
    <location>
        <begin position="19"/>
        <end position="173"/>
    </location>
</feature>
<dbReference type="CDD" id="cd00161">
    <property type="entry name" value="beta-trefoil_Ricin-like"/>
    <property type="match status" value="1"/>
</dbReference>
<keyword evidence="1" id="KW-0732">Signal</keyword>
<feature type="signal peptide" evidence="1">
    <location>
        <begin position="1"/>
        <end position="18"/>
    </location>
</feature>
<dbReference type="RefSeq" id="WP_206962700.1">
    <property type="nucleotide sequence ID" value="NZ_BAAAJJ010000014.1"/>
</dbReference>
<dbReference type="Pfam" id="PF14200">
    <property type="entry name" value="RicinB_lectin_2"/>
    <property type="match status" value="1"/>
</dbReference>
<gene>
    <name evidence="3" type="ORF">J0695_15900</name>
</gene>
<dbReference type="SUPFAM" id="SSF50370">
    <property type="entry name" value="Ricin B-like lectins"/>
    <property type="match status" value="1"/>
</dbReference>
<dbReference type="InterPro" id="IPR000772">
    <property type="entry name" value="Ricin_B_lectin"/>
</dbReference>
<organism evidence="3 4">
    <name type="scientific">Streptomyces beijiangensis</name>
    <dbReference type="NCBI Taxonomy" id="163361"/>
    <lineage>
        <taxon>Bacteria</taxon>
        <taxon>Bacillati</taxon>
        <taxon>Actinomycetota</taxon>
        <taxon>Actinomycetes</taxon>
        <taxon>Kitasatosporales</taxon>
        <taxon>Streptomycetaceae</taxon>
        <taxon>Streptomyces</taxon>
    </lineage>
</organism>
<name>A0A939JI32_9ACTN</name>
<sequence>MNIKRASFITGLALVASAATVTVGASPAAADSWSQFANSGSGKCLEVENSSQSNGARVQQWSCNEQAGANWYTRDAGGGYVYIVNRGTGKCLEIENSSGSNGARAQQWDCKGQAGAKWKIGPYLSLYDAREIINHSGKGLEIENSSHSNGARAQQWTRGTQAGGLWDLLAVLG</sequence>
<reference evidence="3" key="1">
    <citation type="submission" date="2021-03" db="EMBL/GenBank/DDBJ databases">
        <title>Streptomyces poriferae sp. nov., a novel marine sponge-derived Actinobacteria species with anti-MRSA activity.</title>
        <authorList>
            <person name="Sandoval-Powers M."/>
            <person name="Kralova S."/>
            <person name="Nguyen G.-S."/>
            <person name="Fawwal D."/>
            <person name="Degnes K."/>
            <person name="Klinkenberg G."/>
            <person name="Sletta H."/>
            <person name="Wentzel A."/>
            <person name="Liles M.R."/>
        </authorList>
    </citation>
    <scope>NUCLEOTIDE SEQUENCE</scope>
    <source>
        <strain evidence="3">DSM 41794</strain>
    </source>
</reference>
<evidence type="ECO:0000313" key="4">
    <source>
        <dbReference type="Proteomes" id="UP000664167"/>
    </source>
</evidence>
<evidence type="ECO:0000259" key="2">
    <source>
        <dbReference type="Pfam" id="PF14200"/>
    </source>
</evidence>
<dbReference type="EMBL" id="JAFLRJ010000145">
    <property type="protein sequence ID" value="MBO0513272.1"/>
    <property type="molecule type" value="Genomic_DNA"/>
</dbReference>
<protein>
    <submittedName>
        <fullName evidence="3">RICIN domain-containing protein</fullName>
    </submittedName>
</protein>
<evidence type="ECO:0000256" key="1">
    <source>
        <dbReference type="SAM" id="SignalP"/>
    </source>
</evidence>
<dbReference type="Proteomes" id="UP000664167">
    <property type="component" value="Unassembled WGS sequence"/>
</dbReference>
<dbReference type="AlphaFoldDB" id="A0A939JI32"/>
<dbReference type="InterPro" id="IPR035992">
    <property type="entry name" value="Ricin_B-like_lectins"/>
</dbReference>
<dbReference type="Gene3D" id="2.80.10.50">
    <property type="match status" value="1"/>
</dbReference>